<dbReference type="RefSeq" id="XP_022626319.1">
    <property type="nucleotide sequence ID" value="XM_022774198.1"/>
</dbReference>
<dbReference type="Gene3D" id="3.40.1000.40">
    <property type="entry name" value="Respiratory growth induced protein 1"/>
    <property type="match status" value="1"/>
</dbReference>
<dbReference type="Proteomes" id="UP000054304">
    <property type="component" value="Unassembled WGS sequence"/>
</dbReference>
<dbReference type="GO" id="GO:0006112">
    <property type="term" value="P:energy reserve metabolic process"/>
    <property type="evidence" value="ECO:0007669"/>
    <property type="project" value="EnsemblFungi"/>
</dbReference>
<comment type="similarity">
    <text evidence="2">Belongs to the RGI1 family.</text>
</comment>
<dbReference type="OrthoDB" id="4082176at2759"/>
<accession>A0A0C7MS75</accession>
<proteinExistence type="inferred from homology"/>
<organism evidence="3 4">
    <name type="scientific">Lachancea lanzarotensis</name>
    <dbReference type="NCBI Taxonomy" id="1245769"/>
    <lineage>
        <taxon>Eukaryota</taxon>
        <taxon>Fungi</taxon>
        <taxon>Dikarya</taxon>
        <taxon>Ascomycota</taxon>
        <taxon>Saccharomycotina</taxon>
        <taxon>Saccharomycetes</taxon>
        <taxon>Saccharomycetales</taxon>
        <taxon>Saccharomycetaceae</taxon>
        <taxon>Lachancea</taxon>
    </lineage>
</organism>
<dbReference type="InterPro" id="IPR038235">
    <property type="entry name" value="RGI1_sf"/>
</dbReference>
<sequence>MTKKDKKPKVSTVVTKEGESIKVFEDLDSFELYIKNETEDDDFDHVRCRLKYIPPFVLHESHEDPERIKDSVNSHSRKFVRHLHQHVEKHLLKDITERLQIPTLKFKDKSKVETADNIVWKYNEHAEYHSREFDIHVTVECHHDSAMVDVDYLTEPARPAVPEPMAKTPVAAA</sequence>
<keyword evidence="4" id="KW-1185">Reference proteome</keyword>
<evidence type="ECO:0000256" key="2">
    <source>
        <dbReference type="ARBA" id="ARBA00009268"/>
    </source>
</evidence>
<dbReference type="Pfam" id="PF10843">
    <property type="entry name" value="RGI1"/>
    <property type="match status" value="1"/>
</dbReference>
<reference evidence="3 4" key="1">
    <citation type="submission" date="2014-12" db="EMBL/GenBank/DDBJ databases">
        <authorList>
            <person name="Neuveglise Cecile"/>
        </authorList>
    </citation>
    <scope>NUCLEOTIDE SEQUENCE [LARGE SCALE GENOMIC DNA]</scope>
    <source>
        <strain evidence="3 4">CBS 12615</strain>
    </source>
</reference>
<dbReference type="InterPro" id="IPR022554">
    <property type="entry name" value="RGI1"/>
</dbReference>
<dbReference type="GeneID" id="34683446"/>
<dbReference type="GO" id="GO:0071944">
    <property type="term" value="C:cell periphery"/>
    <property type="evidence" value="ECO:0007669"/>
    <property type="project" value="EnsemblFungi"/>
</dbReference>
<evidence type="ECO:0000313" key="3">
    <source>
        <dbReference type="EMBL" id="CEP60074.1"/>
    </source>
</evidence>
<protein>
    <submittedName>
        <fullName evidence="3">LALA0S01e02454g1_1</fullName>
    </submittedName>
</protein>
<name>A0A0C7MS75_9SACH</name>
<evidence type="ECO:0000256" key="1">
    <source>
        <dbReference type="ARBA" id="ARBA00003033"/>
    </source>
</evidence>
<dbReference type="EMBL" id="LN736360">
    <property type="protein sequence ID" value="CEP60074.1"/>
    <property type="molecule type" value="Genomic_DNA"/>
</dbReference>
<comment type="function">
    <text evidence="1">Involved in the control of energetic metabolism and significantly contribute to cell fitness, especially under respiratory growth conditions.</text>
</comment>
<dbReference type="HOGENOM" id="CLU_118207_0_0_1"/>
<gene>
    <name evidence="3" type="ORF">LALA0_S01e02454g</name>
</gene>
<dbReference type="AlphaFoldDB" id="A0A0C7MS75"/>
<evidence type="ECO:0000313" key="4">
    <source>
        <dbReference type="Proteomes" id="UP000054304"/>
    </source>
</evidence>